<dbReference type="InterPro" id="IPR011992">
    <property type="entry name" value="EF-hand-dom_pair"/>
</dbReference>
<dbReference type="InterPro" id="IPR002048">
    <property type="entry name" value="EF_hand_dom"/>
</dbReference>
<dbReference type="InterPro" id="IPR018247">
    <property type="entry name" value="EF_Hand_1_Ca_BS"/>
</dbReference>
<feature type="chain" id="PRO_5045696638" description="EF-hand domain-containing protein" evidence="1">
    <location>
        <begin position="24"/>
        <end position="93"/>
    </location>
</feature>
<feature type="domain" description="EF-hand" evidence="2">
    <location>
        <begin position="32"/>
        <end position="67"/>
    </location>
</feature>
<evidence type="ECO:0000313" key="3">
    <source>
        <dbReference type="EMBL" id="NKI30383.1"/>
    </source>
</evidence>
<gene>
    <name evidence="3" type="ORF">HCU67_00385</name>
</gene>
<dbReference type="PROSITE" id="PS50222">
    <property type="entry name" value="EF_HAND_2"/>
    <property type="match status" value="1"/>
</dbReference>
<organism evidence="3 4">
    <name type="scientific">Croceivirga thetidis</name>
    <dbReference type="NCBI Taxonomy" id="2721623"/>
    <lineage>
        <taxon>Bacteria</taxon>
        <taxon>Pseudomonadati</taxon>
        <taxon>Bacteroidota</taxon>
        <taxon>Flavobacteriia</taxon>
        <taxon>Flavobacteriales</taxon>
        <taxon>Flavobacteriaceae</taxon>
        <taxon>Croceivirga</taxon>
    </lineage>
</organism>
<feature type="signal peptide" evidence="1">
    <location>
        <begin position="1"/>
        <end position="23"/>
    </location>
</feature>
<proteinExistence type="predicted"/>
<keyword evidence="4" id="KW-1185">Reference proteome</keyword>
<evidence type="ECO:0000259" key="2">
    <source>
        <dbReference type="PROSITE" id="PS50222"/>
    </source>
</evidence>
<dbReference type="Pfam" id="PF13202">
    <property type="entry name" value="EF-hand_5"/>
    <property type="match status" value="2"/>
</dbReference>
<comment type="caution">
    <text evidence="3">The sequence shown here is derived from an EMBL/GenBank/DDBJ whole genome shotgun (WGS) entry which is preliminary data.</text>
</comment>
<name>A0ABX1GKF2_9FLAO</name>
<sequence length="93" mass="10536">MIKALTKFTVFSFSIFSFSSSLAQEDKVEKQSQKQVLKDMFEKMDENKDGKLTLGEAKGTLLLNFTTLDANKDGVLTKEDLEKFDLPNQPKPE</sequence>
<evidence type="ECO:0000256" key="1">
    <source>
        <dbReference type="SAM" id="SignalP"/>
    </source>
</evidence>
<keyword evidence="1" id="KW-0732">Signal</keyword>
<evidence type="ECO:0000313" key="4">
    <source>
        <dbReference type="Proteomes" id="UP000718451"/>
    </source>
</evidence>
<dbReference type="Gene3D" id="1.10.238.10">
    <property type="entry name" value="EF-hand"/>
    <property type="match status" value="1"/>
</dbReference>
<dbReference type="Proteomes" id="UP000718451">
    <property type="component" value="Unassembled WGS sequence"/>
</dbReference>
<dbReference type="RefSeq" id="WP_168552011.1">
    <property type="nucleotide sequence ID" value="NZ_JAAWWL010000001.1"/>
</dbReference>
<dbReference type="PROSITE" id="PS00018">
    <property type="entry name" value="EF_HAND_1"/>
    <property type="match status" value="1"/>
</dbReference>
<protein>
    <recommendedName>
        <fullName evidence="2">EF-hand domain-containing protein</fullName>
    </recommendedName>
</protein>
<reference evidence="3 4" key="1">
    <citation type="submission" date="2020-04" db="EMBL/GenBank/DDBJ databases">
        <authorList>
            <person name="Yoon J."/>
        </authorList>
    </citation>
    <scope>NUCLEOTIDE SEQUENCE [LARGE SCALE GENOMIC DNA]</scope>
    <source>
        <strain evidence="3 4">DJ-13</strain>
    </source>
</reference>
<dbReference type="SUPFAM" id="SSF47473">
    <property type="entry name" value="EF-hand"/>
    <property type="match status" value="1"/>
</dbReference>
<dbReference type="EMBL" id="JAAWWL010000001">
    <property type="protein sequence ID" value="NKI30383.1"/>
    <property type="molecule type" value="Genomic_DNA"/>
</dbReference>
<accession>A0ABX1GKF2</accession>